<evidence type="ECO:0000259" key="3">
    <source>
        <dbReference type="Pfam" id="PF16344"/>
    </source>
</evidence>
<keyword evidence="1" id="KW-1133">Transmembrane helix</keyword>
<dbReference type="InterPro" id="IPR032508">
    <property type="entry name" value="FecR_C"/>
</dbReference>
<dbReference type="PIRSF" id="PIRSF018266">
    <property type="entry name" value="FecR"/>
    <property type="match status" value="1"/>
</dbReference>
<dbReference type="GO" id="GO:0016989">
    <property type="term" value="F:sigma factor antagonist activity"/>
    <property type="evidence" value="ECO:0007669"/>
    <property type="project" value="TreeGrafter"/>
</dbReference>
<dbReference type="InterPro" id="IPR006860">
    <property type="entry name" value="FecR"/>
</dbReference>
<feature type="domain" description="FecR protein" evidence="2">
    <location>
        <begin position="126"/>
        <end position="221"/>
    </location>
</feature>
<dbReference type="Gene3D" id="2.60.120.1440">
    <property type="match status" value="1"/>
</dbReference>
<name>A0A5M5MBU2_BACOV</name>
<sequence length="333" mass="37781">MENNKAIEILSKIVRKEPINQEEHSFINEWQNKNSINQQIYIFVTTKTSIDSLPDSRIDYQTIYNRIKESIDKNEQLSIEEPARSRRKTYLLSNLWKYAAVFFFGIISAATAMYLIPSGNSQAISEITVPKGSVSEIILPDSSIVTINSNSKLSYANDFLTGKRVVNLEGEAFFKVKKQLNGNEFTVCSKGTSIVVKGTEFNVQAYQDTPSIEATLVKGSIIFCADKKSIPLKPNQQLTYDTGNQKAVVRQVNVADTEWRNGKYTFREISLKEIVPIFNRIYNTNIVIDKATEDIVFSGYIDRKNPMTHSLDVISLTTGTHYQIINDTIYIKQ</sequence>
<feature type="transmembrane region" description="Helical" evidence="1">
    <location>
        <begin position="95"/>
        <end position="116"/>
    </location>
</feature>
<dbReference type="EMBL" id="VWGP01000002">
    <property type="protein sequence ID" value="KAA4542113.1"/>
    <property type="molecule type" value="Genomic_DNA"/>
</dbReference>
<keyword evidence="1" id="KW-0472">Membrane</keyword>
<accession>A0A5M5MBU2</accession>
<reference evidence="4 5" key="1">
    <citation type="journal article" date="2019" name="Nat. Med.">
        <title>A library of human gut bacterial isolates paired with longitudinal multiomics data enables mechanistic microbiome research.</title>
        <authorList>
            <person name="Poyet M."/>
            <person name="Groussin M."/>
            <person name="Gibbons S.M."/>
            <person name="Avila-Pacheco J."/>
            <person name="Jiang X."/>
            <person name="Kearney S.M."/>
            <person name="Perrotta A.R."/>
            <person name="Berdy B."/>
            <person name="Zhao S."/>
            <person name="Lieberman T.D."/>
            <person name="Swanson P.K."/>
            <person name="Smith M."/>
            <person name="Roesemann S."/>
            <person name="Alexander J.E."/>
            <person name="Rich S.A."/>
            <person name="Livny J."/>
            <person name="Vlamakis H."/>
            <person name="Clish C."/>
            <person name="Bullock K."/>
            <person name="Deik A."/>
            <person name="Scott J."/>
            <person name="Pierce K.A."/>
            <person name="Xavier R.J."/>
            <person name="Alm E.J."/>
        </authorList>
    </citation>
    <scope>NUCLEOTIDE SEQUENCE [LARGE SCALE GENOMIC DNA]</scope>
    <source>
        <strain evidence="4 5">BIOML-A41</strain>
    </source>
</reference>
<proteinExistence type="predicted"/>
<evidence type="ECO:0000313" key="5">
    <source>
        <dbReference type="Proteomes" id="UP000478493"/>
    </source>
</evidence>
<evidence type="ECO:0000313" key="4">
    <source>
        <dbReference type="EMBL" id="KAA4542113.1"/>
    </source>
</evidence>
<dbReference type="RefSeq" id="WP_118391420.1">
    <property type="nucleotide sequence ID" value="NZ_CAKJZH010000002.1"/>
</dbReference>
<dbReference type="PANTHER" id="PTHR30273:SF2">
    <property type="entry name" value="PROTEIN FECR"/>
    <property type="match status" value="1"/>
</dbReference>
<dbReference type="AlphaFoldDB" id="A0A5M5MBU2"/>
<organism evidence="4 5">
    <name type="scientific">Bacteroides ovatus</name>
    <dbReference type="NCBI Taxonomy" id="28116"/>
    <lineage>
        <taxon>Bacteria</taxon>
        <taxon>Pseudomonadati</taxon>
        <taxon>Bacteroidota</taxon>
        <taxon>Bacteroidia</taxon>
        <taxon>Bacteroidales</taxon>
        <taxon>Bacteroidaceae</taxon>
        <taxon>Bacteroides</taxon>
    </lineage>
</organism>
<feature type="domain" description="Protein FecR C-terminal" evidence="3">
    <location>
        <begin position="263"/>
        <end position="331"/>
    </location>
</feature>
<evidence type="ECO:0000256" key="1">
    <source>
        <dbReference type="SAM" id="Phobius"/>
    </source>
</evidence>
<dbReference type="Proteomes" id="UP000478493">
    <property type="component" value="Unassembled WGS sequence"/>
</dbReference>
<evidence type="ECO:0000259" key="2">
    <source>
        <dbReference type="Pfam" id="PF04773"/>
    </source>
</evidence>
<keyword evidence="1" id="KW-0812">Transmembrane</keyword>
<dbReference type="Pfam" id="PF04773">
    <property type="entry name" value="FecR"/>
    <property type="match status" value="1"/>
</dbReference>
<protein>
    <submittedName>
        <fullName evidence="4">FecR family protein</fullName>
    </submittedName>
</protein>
<dbReference type="Gene3D" id="3.55.50.30">
    <property type="match status" value="1"/>
</dbReference>
<comment type="caution">
    <text evidence="4">The sequence shown here is derived from an EMBL/GenBank/DDBJ whole genome shotgun (WGS) entry which is preliminary data.</text>
</comment>
<dbReference type="PANTHER" id="PTHR30273">
    <property type="entry name" value="PERIPLASMIC SIGNAL SENSOR AND SIGMA FACTOR ACTIVATOR FECR-RELATED"/>
    <property type="match status" value="1"/>
</dbReference>
<dbReference type="Pfam" id="PF16344">
    <property type="entry name" value="FecR_C"/>
    <property type="match status" value="1"/>
</dbReference>
<dbReference type="InterPro" id="IPR012373">
    <property type="entry name" value="Ferrdict_sens_TM"/>
</dbReference>
<gene>
    <name evidence="4" type="ORF">F3B85_02905</name>
</gene>